<keyword evidence="22" id="KW-0966">Cell projection</keyword>
<feature type="compositionally biased region" description="Basic and acidic residues" evidence="32">
    <location>
        <begin position="650"/>
        <end position="662"/>
    </location>
</feature>
<keyword evidence="6" id="KW-0813">Transport</keyword>
<dbReference type="GO" id="GO:0005789">
    <property type="term" value="C:endoplasmic reticulum membrane"/>
    <property type="evidence" value="ECO:0007669"/>
    <property type="project" value="UniProtKB-SubCell"/>
</dbReference>
<feature type="compositionally biased region" description="Pro residues" evidence="32">
    <location>
        <begin position="402"/>
        <end position="414"/>
    </location>
</feature>
<evidence type="ECO:0000256" key="26">
    <source>
        <dbReference type="ARBA" id="ARBA00047180"/>
    </source>
</evidence>
<evidence type="ECO:0000256" key="27">
    <source>
        <dbReference type="ARBA" id="ARBA00051268"/>
    </source>
</evidence>
<evidence type="ECO:0000256" key="16">
    <source>
        <dbReference type="ARBA" id="ARBA00023065"/>
    </source>
</evidence>
<evidence type="ECO:0000256" key="21">
    <source>
        <dbReference type="ARBA" id="ARBA00023201"/>
    </source>
</evidence>
<evidence type="ECO:0000256" key="18">
    <source>
        <dbReference type="ARBA" id="ARBA00023136"/>
    </source>
</evidence>
<keyword evidence="16" id="KW-0406">Ion transport</keyword>
<dbReference type="GO" id="GO:0004252">
    <property type="term" value="F:serine-type endopeptidase activity"/>
    <property type="evidence" value="ECO:0007669"/>
    <property type="project" value="InterPro"/>
</dbReference>
<dbReference type="SMART" id="SM00202">
    <property type="entry name" value="SR"/>
    <property type="match status" value="1"/>
</dbReference>
<evidence type="ECO:0000256" key="24">
    <source>
        <dbReference type="ARBA" id="ARBA00024210"/>
    </source>
</evidence>
<dbReference type="GO" id="GO:0016324">
    <property type="term" value="C:apical plasma membrane"/>
    <property type="evidence" value="ECO:0007669"/>
    <property type="project" value="UniProtKB-SubCell"/>
</dbReference>
<dbReference type="STRING" id="246437.L8Y2T7"/>
<dbReference type="InterPro" id="IPR018114">
    <property type="entry name" value="TRYPSIN_HIS"/>
</dbReference>
<dbReference type="PROSITE" id="PS00135">
    <property type="entry name" value="TRYPSIN_SER"/>
    <property type="match status" value="1"/>
</dbReference>
<dbReference type="GO" id="GO:0120020">
    <property type="term" value="F:cholesterol transfer activity"/>
    <property type="evidence" value="ECO:0007669"/>
    <property type="project" value="TreeGrafter"/>
</dbReference>
<dbReference type="InterPro" id="IPR011993">
    <property type="entry name" value="PH-like_dom_sf"/>
</dbReference>
<evidence type="ECO:0000256" key="5">
    <source>
        <dbReference type="ARBA" id="ARBA00004655"/>
    </source>
</evidence>
<dbReference type="FunFam" id="3.10.250.10:FF:000020">
    <property type="entry name" value="serine protease hepsin"/>
    <property type="match status" value="1"/>
</dbReference>
<evidence type="ECO:0000256" key="12">
    <source>
        <dbReference type="ARBA" id="ARBA00022825"/>
    </source>
</evidence>
<dbReference type="InterPro" id="IPR031968">
    <property type="entry name" value="VASt"/>
</dbReference>
<dbReference type="GO" id="GO:0010628">
    <property type="term" value="P:positive regulation of gene expression"/>
    <property type="evidence" value="ECO:0007669"/>
    <property type="project" value="UniProtKB-ARBA"/>
</dbReference>
<protein>
    <recommendedName>
        <fullName evidence="30">Serine protease hepsin</fullName>
        <ecNumber evidence="29">3.4.21.106</ecNumber>
    </recommendedName>
    <alternativeName>
        <fullName evidence="26">Sodium channel regulatory subunit beta-1</fullName>
    </alternativeName>
</protein>
<reference evidence="38" key="2">
    <citation type="journal article" date="2013" name="Nat. Commun.">
        <title>Genome of the Chinese tree shrew.</title>
        <authorList>
            <person name="Fan Y."/>
            <person name="Huang Z.Y."/>
            <person name="Cao C.C."/>
            <person name="Chen C.S."/>
            <person name="Chen Y.X."/>
            <person name="Fan D.D."/>
            <person name="He J."/>
            <person name="Hou H.L."/>
            <person name="Hu L."/>
            <person name="Hu X.T."/>
            <person name="Jiang X.T."/>
            <person name="Lai R."/>
            <person name="Lang Y.S."/>
            <person name="Liang B."/>
            <person name="Liao S.G."/>
            <person name="Mu D."/>
            <person name="Ma Y.Y."/>
            <person name="Niu Y.Y."/>
            <person name="Sun X.Q."/>
            <person name="Xia J.Q."/>
            <person name="Xiao J."/>
            <person name="Xiong Z.Q."/>
            <person name="Xu L."/>
            <person name="Yang L."/>
            <person name="Zhang Y."/>
            <person name="Zhao W."/>
            <person name="Zhao X.D."/>
            <person name="Zheng Y.T."/>
            <person name="Zhou J.M."/>
            <person name="Zhu Y.B."/>
            <person name="Zhang G.J."/>
            <person name="Wang J."/>
            <person name="Yao Y.G."/>
        </authorList>
    </citation>
    <scope>NUCLEOTIDE SEQUENCE [LARGE SCALE GENOMIC DNA]</scope>
</reference>
<gene>
    <name evidence="37" type="ORF">TREES_T100004862</name>
</gene>
<dbReference type="FunFam" id="2.30.29.30:FF:000008">
    <property type="entry name" value="GRAM domain containing 1B"/>
    <property type="match status" value="1"/>
</dbReference>
<dbReference type="Pfam" id="PF07686">
    <property type="entry name" value="V-set"/>
    <property type="match status" value="1"/>
</dbReference>
<feature type="domain" description="Peptidase S1" evidence="34">
    <location>
        <begin position="1157"/>
        <end position="1399"/>
    </location>
</feature>
<dbReference type="SUPFAM" id="SSF56487">
    <property type="entry name" value="SRCR-like"/>
    <property type="match status" value="1"/>
</dbReference>
<evidence type="ECO:0000256" key="32">
    <source>
        <dbReference type="SAM" id="MobiDB-lite"/>
    </source>
</evidence>
<dbReference type="SUPFAM" id="SSF50494">
    <property type="entry name" value="Trypsin-like serine proteases"/>
    <property type="match status" value="1"/>
</dbReference>
<dbReference type="Pfam" id="PF00089">
    <property type="entry name" value="Trypsin"/>
    <property type="match status" value="1"/>
</dbReference>
<evidence type="ECO:0000256" key="13">
    <source>
        <dbReference type="ARBA" id="ARBA00022968"/>
    </source>
</evidence>
<dbReference type="GO" id="GO:0070008">
    <property type="term" value="F:serine-type exopeptidase activity"/>
    <property type="evidence" value="ECO:0007669"/>
    <property type="project" value="InterPro"/>
</dbReference>
<dbReference type="InterPro" id="IPR004182">
    <property type="entry name" value="GRAM"/>
</dbReference>
<evidence type="ECO:0000256" key="1">
    <source>
        <dbReference type="ARBA" id="ARBA00004251"/>
    </source>
</evidence>
<dbReference type="FunFam" id="2.60.40.10:FF:000581">
    <property type="entry name" value="sodium channel subunit beta-1"/>
    <property type="match status" value="1"/>
</dbReference>
<comment type="catalytic activity">
    <reaction evidence="27">
        <text>Cleavage after basic amino-acid residues, with Arg strongly preferred to Lys.</text>
        <dbReference type="EC" id="3.4.21.106"/>
    </reaction>
</comment>
<feature type="transmembrane region" description="Helical" evidence="33">
    <location>
        <begin position="694"/>
        <end position="714"/>
    </location>
</feature>
<dbReference type="CDD" id="cd13220">
    <property type="entry name" value="PH-GRAM_GRAMDC"/>
    <property type="match status" value="1"/>
</dbReference>
<evidence type="ECO:0000256" key="28">
    <source>
        <dbReference type="ARBA" id="ARBA00058223"/>
    </source>
</evidence>
<evidence type="ECO:0000313" key="37">
    <source>
        <dbReference type="EMBL" id="ELV09349.1"/>
    </source>
</evidence>
<keyword evidence="20" id="KW-0325">Glycoprotein</keyword>
<dbReference type="InterPro" id="IPR001314">
    <property type="entry name" value="Peptidase_S1A"/>
</dbReference>
<dbReference type="GO" id="GO:0030424">
    <property type="term" value="C:axon"/>
    <property type="evidence" value="ECO:0007669"/>
    <property type="project" value="UniProtKB-SubCell"/>
</dbReference>
<dbReference type="GO" id="GO:0001518">
    <property type="term" value="C:voltage-gated sodium channel complex"/>
    <property type="evidence" value="ECO:0007669"/>
    <property type="project" value="UniProtKB-ARBA"/>
</dbReference>
<keyword evidence="11 31" id="KW-0378">Hydrolase</keyword>
<dbReference type="PROSITE" id="PS50835">
    <property type="entry name" value="IG_LIKE"/>
    <property type="match status" value="1"/>
</dbReference>
<proteinExistence type="inferred from homology"/>
<dbReference type="Gene3D" id="2.30.29.30">
    <property type="entry name" value="Pleckstrin-homology domain (PH domain)/Phosphotyrosine-binding domain (PTB)"/>
    <property type="match status" value="1"/>
</dbReference>
<dbReference type="InterPro" id="IPR001190">
    <property type="entry name" value="SRCR"/>
</dbReference>
<dbReference type="InterPro" id="IPR001254">
    <property type="entry name" value="Trypsin_dom"/>
</dbReference>
<dbReference type="GO" id="GO:0032366">
    <property type="term" value="P:intracellular sterol transport"/>
    <property type="evidence" value="ECO:0007669"/>
    <property type="project" value="TreeGrafter"/>
</dbReference>
<dbReference type="SUPFAM" id="SSF48726">
    <property type="entry name" value="Immunoglobulin"/>
    <property type="match status" value="1"/>
</dbReference>
<sequence>MADFLPLLPWAPPLTQGGAQSSPAPPAEQQRQQPQGDQAQGLASESWRLLEVPCIHITPSSDAESPPCTPTPRRSQRLKPQDLESPSQDSTTPHSGRSTPSSSPSLRKRLQLLPPSRPPPEPEAGTMVEKGSDSSYDKGGVPGTPSTQSLGSRNFIRNSKKMQSWYSMLSPTYKQRNEDFRKLFSKLPEAERLIVDYSCALQREILLQGRLYLSENWICFYSNIFRWETTISIQLKEVTCLKKEKTAKLIPNAIQICTESEKHFFTSFGARDRCFLLIFRLWQNALLEKTLSPRELWHLVHQCYGSELGLTSEDEDYVCPLQLNGLGSTKEVGDVIALSDITPSGAADRSQEPSPVGSRRGRITPNLSRASSDADHGAEEDKEEQTDSQPDASSSQTVTPVAEPPSTEPTPPDGPTSLGPLDLLPSEELLTDTSNSSSSTGEEADLAALLPDLSGRLLINSVFHVGAERLQQMLFSDSPFLQGFLQQCKFTDVTLSPWSGDSKCHQRRVLTYTIPISNPLGPKSASVVETQTLFRRGPQAGGCVVDSEVLTQGIPYQDYFYTAHRYCILGLARNKARLRVSSEIRYRKQPWSLVKSLIEKNSWSGIEDYFHHLERELSKAEKLSLEEGGKDARGLLSGLRRRKRPLSWRGHGDGPQHPDPDPCTRAGMHTSGSLSSRFSEPAVDQGPGAGIPNALVLISVVLIVLIALNVLLFYRLWSLERTAHTFESWHSLALAKGKFPQTATEWAEILALQKQFHSVEVHKWRQILRASVELLDEGQARGILGIPLDSDPQPILHLAEPHVSSASGGCVEVDSETEAVYGMTFKILCISCKRRSETTAETFTEWTFRQKGTEEFVKILRYENEVLQLEEDERFEGRVVWNGSRGTKDLQDLSIFITNVTYNHSGDYECHVYRLLFFENYEHNTSVVKKIHLEVVDKANRDMASIVSEIMMYVLIVVLTIWLVAEMVYCYKKIAAATEAAAQENASEYLAITSESKENCGRTAPCCSGPKVAALTVGTLLLLTGIGAASWAIVTVLLKSDQEPLYPVQVSPADARLMLFDKTEGTWRLLCSSRSNARVAGLSCEEMGFLRALAHSELDVRTAGANSTSGFFCVDEGRLPHAQRLLEVISVCDCPRGRFLAAICQDCGRRKLPVDRIVGGQDTSLGRWPWQVSLRYDGAHLCGGSLLSGDWVLTAAHCFPERNRVLSRWRVFAGAVAQASPHGLQLGVQAVVYHGGYLPFRDPNSEENSNDIALVHLSSPLPLTEYIQPVCLPAAGQAPVDGKICTVTGWGNTQYYGQQAGVLQEARVPIISNDVCNGPDFYGNQIKPKMFCAGYPEGGIDACQGDSGGPFVCEDSISRTSRWRLCGIVSWGTGCALAQKPGVYTKVSDFREWIFQAIKTHSEASGMVIQL</sequence>
<dbReference type="InterPro" id="IPR013106">
    <property type="entry name" value="Ig_V-set"/>
</dbReference>
<evidence type="ECO:0000256" key="2">
    <source>
        <dbReference type="ARBA" id="ARBA00004389"/>
    </source>
</evidence>
<dbReference type="GO" id="GO:0006508">
    <property type="term" value="P:proteolysis"/>
    <property type="evidence" value="ECO:0007669"/>
    <property type="project" value="UniProtKB-KW"/>
</dbReference>
<keyword evidence="17" id="KW-0446">Lipid-binding</keyword>
<keyword evidence="18 33" id="KW-0472">Membrane</keyword>
<dbReference type="CDD" id="cd00190">
    <property type="entry name" value="Tryp_SPc"/>
    <property type="match status" value="1"/>
</dbReference>
<dbReference type="GO" id="GO:0043204">
    <property type="term" value="C:perikaryon"/>
    <property type="evidence" value="ECO:0007669"/>
    <property type="project" value="UniProtKB-SubCell"/>
</dbReference>
<dbReference type="PANTHER" id="PTHR23319:SF8">
    <property type="entry name" value="PROTEIN ASTER-A"/>
    <property type="match status" value="1"/>
</dbReference>
<feature type="region of interest" description="Disordered" evidence="32">
    <location>
        <begin position="1"/>
        <end position="154"/>
    </location>
</feature>
<dbReference type="EMBL" id="KB370713">
    <property type="protein sequence ID" value="ELV09349.1"/>
    <property type="molecule type" value="Genomic_DNA"/>
</dbReference>
<accession>L8Y2T7</accession>
<evidence type="ECO:0000256" key="31">
    <source>
        <dbReference type="RuleBase" id="RU363034"/>
    </source>
</evidence>
<dbReference type="PRINTS" id="PR00722">
    <property type="entry name" value="CHYMOTRYPSIN"/>
</dbReference>
<evidence type="ECO:0000256" key="23">
    <source>
        <dbReference type="ARBA" id="ARBA00023319"/>
    </source>
</evidence>
<comment type="similarity">
    <text evidence="24">Belongs to the sodium channel auxiliary subunit SCN1B (TC 8.A.17) family.</text>
</comment>
<dbReference type="GO" id="GO:0017080">
    <property type="term" value="F:sodium channel regulator activity"/>
    <property type="evidence" value="ECO:0007669"/>
    <property type="project" value="UniProtKB-ARBA"/>
</dbReference>
<organism evidence="37 38">
    <name type="scientific">Tupaia chinensis</name>
    <name type="common">Chinese tree shrew</name>
    <name type="synonym">Tupaia belangeri chinensis</name>
    <dbReference type="NCBI Taxonomy" id="246437"/>
    <lineage>
        <taxon>Eukaryota</taxon>
        <taxon>Metazoa</taxon>
        <taxon>Chordata</taxon>
        <taxon>Craniata</taxon>
        <taxon>Vertebrata</taxon>
        <taxon>Euteleostomi</taxon>
        <taxon>Mammalia</taxon>
        <taxon>Eutheria</taxon>
        <taxon>Euarchontoglires</taxon>
        <taxon>Scandentia</taxon>
        <taxon>Tupaiidae</taxon>
        <taxon>Tupaia</taxon>
    </lineage>
</organism>
<dbReference type="PANTHER" id="PTHR23319">
    <property type="entry name" value="GRAM DOMAIN CONTAINING 1B, ISOFORM E"/>
    <property type="match status" value="1"/>
</dbReference>
<evidence type="ECO:0000256" key="29">
    <source>
        <dbReference type="ARBA" id="ARBA00066639"/>
    </source>
</evidence>
<keyword evidence="38" id="KW-1185">Reference proteome</keyword>
<feature type="region of interest" description="Disordered" evidence="32">
    <location>
        <begin position="341"/>
        <end position="423"/>
    </location>
</feature>
<evidence type="ECO:0000256" key="6">
    <source>
        <dbReference type="ARBA" id="ARBA00022448"/>
    </source>
</evidence>
<dbReference type="InterPro" id="IPR043504">
    <property type="entry name" value="Peptidase_S1_PA_chymotrypsin"/>
</dbReference>
<dbReference type="InterPro" id="IPR033116">
    <property type="entry name" value="TRYPSIN_SER"/>
</dbReference>
<dbReference type="PROSITE" id="PS51778">
    <property type="entry name" value="VAST"/>
    <property type="match status" value="1"/>
</dbReference>
<dbReference type="InterPro" id="IPR015352">
    <property type="entry name" value="Hepsin-SRCR_dom"/>
</dbReference>
<dbReference type="SMART" id="SM00020">
    <property type="entry name" value="Tryp_SPc"/>
    <property type="match status" value="1"/>
</dbReference>
<name>L8Y2T7_TUPCH</name>
<evidence type="ECO:0000256" key="22">
    <source>
        <dbReference type="ARBA" id="ARBA00023273"/>
    </source>
</evidence>
<keyword evidence="12 31" id="KW-0720">Serine protease</keyword>
<evidence type="ECO:0000256" key="9">
    <source>
        <dbReference type="ARBA" id="ARBA00022692"/>
    </source>
</evidence>
<keyword evidence="7" id="KW-1003">Cell membrane</keyword>
<comment type="function">
    <text evidence="28">Serine protease that cleaves extracellular substrates, and contributes to the proteolytic processing of growth factors, such as HGF and MST1/HGFL. Plays a role in cell growth and maintenance of cell morphology. Plays a role in the proteolytic processing of ACE2. Mediates the proteolytic cleavage of urinary UMOD that is required for UMOD polymerization.</text>
</comment>
<evidence type="ECO:0000256" key="7">
    <source>
        <dbReference type="ARBA" id="ARBA00022475"/>
    </source>
</evidence>
<evidence type="ECO:0000256" key="14">
    <source>
        <dbReference type="ARBA" id="ARBA00022989"/>
    </source>
</evidence>
<keyword evidence="8 31" id="KW-0645">Protease</keyword>
<evidence type="ECO:0000256" key="3">
    <source>
        <dbReference type="ARBA" id="ARBA00004484"/>
    </source>
</evidence>
<feature type="compositionally biased region" description="Polar residues" evidence="32">
    <location>
        <begin position="387"/>
        <end position="396"/>
    </location>
</feature>
<dbReference type="eggNOG" id="KOG1032">
    <property type="taxonomic scope" value="Eukaryota"/>
</dbReference>
<feature type="transmembrane region" description="Helical" evidence="33">
    <location>
        <begin position="950"/>
        <end position="969"/>
    </location>
</feature>
<evidence type="ECO:0000256" key="20">
    <source>
        <dbReference type="ARBA" id="ARBA00023180"/>
    </source>
</evidence>
<evidence type="ECO:0000256" key="4">
    <source>
        <dbReference type="ARBA" id="ARBA00004489"/>
    </source>
</evidence>
<dbReference type="Gene3D" id="3.10.250.10">
    <property type="entry name" value="SRCR-like domain"/>
    <property type="match status" value="1"/>
</dbReference>
<dbReference type="Pfam" id="PF09272">
    <property type="entry name" value="Hepsin-SRCR"/>
    <property type="match status" value="1"/>
</dbReference>
<dbReference type="GO" id="GO:0015485">
    <property type="term" value="F:cholesterol binding"/>
    <property type="evidence" value="ECO:0007669"/>
    <property type="project" value="TreeGrafter"/>
</dbReference>
<evidence type="ECO:0000256" key="17">
    <source>
        <dbReference type="ARBA" id="ARBA00023121"/>
    </source>
</evidence>
<dbReference type="FunFam" id="2.40.10.10:FF:000003">
    <property type="entry name" value="Transmembrane serine protease 3"/>
    <property type="match status" value="1"/>
</dbReference>
<feature type="compositionally biased region" description="Low complexity" evidence="32">
    <location>
        <begin position="90"/>
        <end position="105"/>
    </location>
</feature>
<dbReference type="InterPro" id="IPR036179">
    <property type="entry name" value="Ig-like_dom_sf"/>
</dbReference>
<evidence type="ECO:0000259" key="35">
    <source>
        <dbReference type="PROSITE" id="PS50835"/>
    </source>
</evidence>
<keyword evidence="23" id="KW-0393">Immunoglobulin domain</keyword>
<feature type="region of interest" description="Disordered" evidence="32">
    <location>
        <begin position="645"/>
        <end position="682"/>
    </location>
</feature>
<keyword evidence="19" id="KW-1015">Disulfide bond</keyword>
<evidence type="ECO:0000256" key="30">
    <source>
        <dbReference type="ARBA" id="ARBA00068145"/>
    </source>
</evidence>
<feature type="domain" description="VASt" evidence="36">
    <location>
        <begin position="454"/>
        <end position="625"/>
    </location>
</feature>
<evidence type="ECO:0000256" key="11">
    <source>
        <dbReference type="ARBA" id="ARBA00022801"/>
    </source>
</evidence>
<evidence type="ECO:0000313" key="38">
    <source>
        <dbReference type="Proteomes" id="UP000011518"/>
    </source>
</evidence>
<evidence type="ECO:0000256" key="19">
    <source>
        <dbReference type="ARBA" id="ARBA00023157"/>
    </source>
</evidence>
<keyword evidence="9 33" id="KW-0812">Transmembrane</keyword>
<keyword evidence="14 33" id="KW-1133">Transmembrane helix</keyword>
<feature type="domain" description="Ig-like" evidence="35">
    <location>
        <begin position="801"/>
        <end position="912"/>
    </location>
</feature>
<dbReference type="Gene3D" id="2.60.40.10">
    <property type="entry name" value="Immunoglobulins"/>
    <property type="match status" value="1"/>
</dbReference>
<dbReference type="InterPro" id="IPR009003">
    <property type="entry name" value="Peptidase_S1_PA"/>
</dbReference>
<dbReference type="SMART" id="SM00568">
    <property type="entry name" value="GRAM"/>
    <property type="match status" value="1"/>
</dbReference>
<dbReference type="Pfam" id="PF02893">
    <property type="entry name" value="GRAM"/>
    <property type="match status" value="1"/>
</dbReference>
<dbReference type="InParanoid" id="L8Y2T7"/>
<dbReference type="GO" id="GO:0002028">
    <property type="term" value="P:regulation of sodium ion transport"/>
    <property type="evidence" value="ECO:0007669"/>
    <property type="project" value="UniProtKB-ARBA"/>
</dbReference>
<evidence type="ECO:0000259" key="34">
    <source>
        <dbReference type="PROSITE" id="PS50240"/>
    </source>
</evidence>
<comment type="function">
    <text evidence="25">Regulatory subunit of multiple voltage-gated sodium (Nav) channels directly mediating the depolarization of excitable membranes. Navs, also called VGSCs (voltage-gated sodium channels) or VDSCs (voltage-dependent sodium channels), operate by switching between closed and open conformations depending on the voltage difference across the membrane. In the open conformation they allow Na(+) ions to selectively pass through the pore, along their electrochemical gradient. The influx of Na+ ions provokes membrane depolarization, initiating the propagation of electrical signals throughout cells and tissues. The accessory beta subunits participate in localization and functional modulation of the Nav channels. Modulates the activity of SCN1A/Nav1.1, SCN2A/Nav1.2, SCN3A/Nav1.3, SCN4A/Nav1.4, SCN5A/Nav1.5, SCN8A/Nav1.6, SCN9A/Nav1.7 and SCN10A/Nav1.8.</text>
</comment>
<dbReference type="InterPro" id="IPR051482">
    <property type="entry name" value="Cholesterol_transport"/>
</dbReference>
<evidence type="ECO:0000256" key="8">
    <source>
        <dbReference type="ARBA" id="ARBA00022670"/>
    </source>
</evidence>
<dbReference type="PROSITE" id="PS50240">
    <property type="entry name" value="TRYPSIN_DOM"/>
    <property type="match status" value="1"/>
</dbReference>
<feature type="compositionally biased region" description="Polar residues" evidence="32">
    <location>
        <begin position="144"/>
        <end position="154"/>
    </location>
</feature>
<evidence type="ECO:0000256" key="33">
    <source>
        <dbReference type="SAM" id="Phobius"/>
    </source>
</evidence>
<dbReference type="Pfam" id="PF16016">
    <property type="entry name" value="VASt"/>
    <property type="match status" value="1"/>
</dbReference>
<evidence type="ECO:0000256" key="10">
    <source>
        <dbReference type="ARBA" id="ARBA00022729"/>
    </source>
</evidence>
<evidence type="ECO:0000256" key="25">
    <source>
        <dbReference type="ARBA" id="ARBA00045714"/>
    </source>
</evidence>
<dbReference type="PROSITE" id="PS00134">
    <property type="entry name" value="TRYPSIN_HIS"/>
    <property type="match status" value="1"/>
</dbReference>
<evidence type="ECO:0000259" key="36">
    <source>
        <dbReference type="PROSITE" id="PS51778"/>
    </source>
</evidence>
<evidence type="ECO:0000256" key="15">
    <source>
        <dbReference type="ARBA" id="ARBA00023053"/>
    </source>
</evidence>
<dbReference type="InterPro" id="IPR036772">
    <property type="entry name" value="SRCR-like_dom_sf"/>
</dbReference>
<reference evidence="38" key="1">
    <citation type="submission" date="2012-07" db="EMBL/GenBank/DDBJ databases">
        <title>Genome of the Chinese tree shrew, a rising model animal genetically related to primates.</title>
        <authorList>
            <person name="Zhang G."/>
            <person name="Fan Y."/>
            <person name="Yao Y."/>
            <person name="Huang Z."/>
        </authorList>
    </citation>
    <scope>NUCLEOTIDE SEQUENCE [LARGE SCALE GENOMIC DNA]</scope>
</reference>
<keyword evidence="10" id="KW-0732">Signal</keyword>
<keyword evidence="15" id="KW-0915">Sodium</keyword>
<dbReference type="InterPro" id="IPR007110">
    <property type="entry name" value="Ig-like_dom"/>
</dbReference>
<keyword evidence="21" id="KW-0739">Sodium transport</keyword>
<dbReference type="Gene3D" id="2.40.10.10">
    <property type="entry name" value="Trypsin-like serine proteases"/>
    <property type="match status" value="1"/>
</dbReference>
<dbReference type="GO" id="GO:0006814">
    <property type="term" value="P:sodium ion transport"/>
    <property type="evidence" value="ECO:0007669"/>
    <property type="project" value="UniProtKB-KW"/>
</dbReference>
<dbReference type="InterPro" id="IPR013783">
    <property type="entry name" value="Ig-like_fold"/>
</dbReference>
<dbReference type="GO" id="GO:0140268">
    <property type="term" value="C:endoplasmic reticulum-plasma membrane contact site"/>
    <property type="evidence" value="ECO:0007669"/>
    <property type="project" value="TreeGrafter"/>
</dbReference>
<dbReference type="EC" id="3.4.21.106" evidence="29"/>
<keyword evidence="13" id="KW-0735">Signal-anchor</keyword>
<comment type="subcellular location">
    <subcellularLocation>
        <location evidence="5">Apical cell membrane</location>
        <topology evidence="5">Single-pass type II membrane protein</topology>
    </subcellularLocation>
    <subcellularLocation>
        <location evidence="1">Cell membrane</location>
        <topology evidence="1">Single-pass type I membrane protein</topology>
    </subcellularLocation>
    <subcellularLocation>
        <location evidence="4">Cell projection</location>
        <location evidence="4">Axon</location>
    </subcellularLocation>
    <subcellularLocation>
        <location evidence="2">Endoplasmic reticulum membrane</location>
        <topology evidence="2">Single-pass membrane protein</topology>
    </subcellularLocation>
    <subcellularLocation>
        <location evidence="3">Perikaryon</location>
    </subcellularLocation>
</comment>
<feature type="compositionally biased region" description="Low complexity" evidence="32">
    <location>
        <begin position="16"/>
        <end position="41"/>
    </location>
</feature>
<dbReference type="Proteomes" id="UP000011518">
    <property type="component" value="Unassembled WGS sequence"/>
</dbReference>
<dbReference type="MEROPS" id="S01.224"/>